<dbReference type="RefSeq" id="WP_006783067.1">
    <property type="nucleotide sequence ID" value="NZ_CP040506.1"/>
</dbReference>
<protein>
    <recommendedName>
        <fullName evidence="3">HipA-like C-terminal domain-containing protein</fullName>
    </recommendedName>
</protein>
<proteinExistence type="predicted"/>
<dbReference type="EMBL" id="ADLN01000128">
    <property type="protein sequence ID" value="EHI56875.1"/>
    <property type="molecule type" value="Genomic_DNA"/>
</dbReference>
<dbReference type="AlphaFoldDB" id="G5INK1"/>
<evidence type="ECO:0000313" key="2">
    <source>
        <dbReference type="Proteomes" id="UP000005384"/>
    </source>
</evidence>
<reference evidence="1 2" key="1">
    <citation type="submission" date="2011-08" db="EMBL/GenBank/DDBJ databases">
        <title>The Genome Sequence of Clostridium hathewayi WAL-18680.</title>
        <authorList>
            <consortium name="The Broad Institute Genome Sequencing Platform"/>
            <person name="Earl A."/>
            <person name="Ward D."/>
            <person name="Feldgarden M."/>
            <person name="Gevers D."/>
            <person name="Finegold S.M."/>
            <person name="Summanen P.H."/>
            <person name="Molitoris D.R."/>
            <person name="Song M."/>
            <person name="Daigneault M."/>
            <person name="Allen-Vercoe E."/>
            <person name="Young S.K."/>
            <person name="Zeng Q."/>
            <person name="Gargeya S."/>
            <person name="Fitzgerald M."/>
            <person name="Haas B."/>
            <person name="Abouelleil A."/>
            <person name="Alvarado L."/>
            <person name="Arachchi H.M."/>
            <person name="Berlin A."/>
            <person name="Brown A."/>
            <person name="Chapman S.B."/>
            <person name="Chen Z."/>
            <person name="Dunbar C."/>
            <person name="Freedman E."/>
            <person name="Gearin G."/>
            <person name="Gellesch M."/>
            <person name="Goldberg J."/>
            <person name="Griggs A."/>
            <person name="Gujja S."/>
            <person name="Heiman D."/>
            <person name="Howarth C."/>
            <person name="Larson L."/>
            <person name="Lui A."/>
            <person name="MacDonald P.J.P."/>
            <person name="Montmayeur A."/>
            <person name="Murphy C."/>
            <person name="Neiman D."/>
            <person name="Pearson M."/>
            <person name="Priest M."/>
            <person name="Roberts A."/>
            <person name="Saif S."/>
            <person name="Shea T."/>
            <person name="Shenoy N."/>
            <person name="Sisk P."/>
            <person name="Stolte C."/>
            <person name="Sykes S."/>
            <person name="Wortman J."/>
            <person name="Nusbaum C."/>
            <person name="Birren B."/>
        </authorList>
    </citation>
    <scope>NUCLEOTIDE SEQUENCE [LARGE SCALE GENOMIC DNA]</scope>
    <source>
        <strain evidence="1 2">WAL-18680</strain>
    </source>
</reference>
<comment type="caution">
    <text evidence="1">The sequence shown here is derived from an EMBL/GenBank/DDBJ whole genome shotgun (WGS) entry which is preliminary data.</text>
</comment>
<sequence>MMETVILDTMDIFETAGHSSKGNQLKWRQGDIWYKADHMGYEGLAEVVVSRLLHHTSAENFVHYDPVRIQYAGQEYLGCQSRNFLLPDEELITIDRLFRLYTGRSITREMGRMTSVRERIVYLVENVIDFTGLETFGQYLTAVLELDAFFLNEDRHTNNIAVLRNAGEDKYRLCPYFDHGLSLYSDTTTDFKMERSLVECRKIVEAKPFSRDFDEQMDEAEAVYGKQLSFHFDSKVIRRELAALEGIYEEPVIRRVEEVLNQQRHKYEYLFS</sequence>
<evidence type="ECO:0000313" key="1">
    <source>
        <dbReference type="EMBL" id="EHI56875.1"/>
    </source>
</evidence>
<organism evidence="1 2">
    <name type="scientific">Hungatella hathewayi WAL-18680</name>
    <dbReference type="NCBI Taxonomy" id="742737"/>
    <lineage>
        <taxon>Bacteria</taxon>
        <taxon>Bacillati</taxon>
        <taxon>Bacillota</taxon>
        <taxon>Clostridia</taxon>
        <taxon>Lachnospirales</taxon>
        <taxon>Lachnospiraceae</taxon>
        <taxon>Hungatella</taxon>
    </lineage>
</organism>
<accession>G5INK1</accession>
<dbReference type="Gene3D" id="1.10.1070.20">
    <property type="match status" value="1"/>
</dbReference>
<dbReference type="Proteomes" id="UP000005384">
    <property type="component" value="Unassembled WGS sequence"/>
</dbReference>
<dbReference type="OrthoDB" id="9812605at2"/>
<dbReference type="HOGENOM" id="CLU_1033608_0_0_9"/>
<evidence type="ECO:0008006" key="3">
    <source>
        <dbReference type="Google" id="ProtNLM"/>
    </source>
</evidence>
<keyword evidence="2" id="KW-1185">Reference proteome</keyword>
<name>G5INK1_9FIRM</name>
<dbReference type="PATRIC" id="fig|742737.3.peg.5072"/>
<gene>
    <name evidence="1" type="ORF">HMPREF9473_05079</name>
</gene>